<name>A0AAV7LEY5_PLEWA</name>
<evidence type="ECO:0000256" key="1">
    <source>
        <dbReference type="SAM" id="MobiDB-lite"/>
    </source>
</evidence>
<evidence type="ECO:0000313" key="2">
    <source>
        <dbReference type="EMBL" id="KAJ1089054.1"/>
    </source>
</evidence>
<protein>
    <submittedName>
        <fullName evidence="2">Uncharacterized protein</fullName>
    </submittedName>
</protein>
<accession>A0AAV7LEY5</accession>
<dbReference type="EMBL" id="JANPWB010000015">
    <property type="protein sequence ID" value="KAJ1089054.1"/>
    <property type="molecule type" value="Genomic_DNA"/>
</dbReference>
<dbReference type="Proteomes" id="UP001066276">
    <property type="component" value="Chromosome 11"/>
</dbReference>
<comment type="caution">
    <text evidence="2">The sequence shown here is derived from an EMBL/GenBank/DDBJ whole genome shotgun (WGS) entry which is preliminary data.</text>
</comment>
<reference evidence="2" key="1">
    <citation type="journal article" date="2022" name="bioRxiv">
        <title>Sequencing and chromosome-scale assembly of the giantPleurodeles waltlgenome.</title>
        <authorList>
            <person name="Brown T."/>
            <person name="Elewa A."/>
            <person name="Iarovenko S."/>
            <person name="Subramanian E."/>
            <person name="Araus A.J."/>
            <person name="Petzold A."/>
            <person name="Susuki M."/>
            <person name="Suzuki K.-i.T."/>
            <person name="Hayashi T."/>
            <person name="Toyoda A."/>
            <person name="Oliveira C."/>
            <person name="Osipova E."/>
            <person name="Leigh N.D."/>
            <person name="Simon A."/>
            <person name="Yun M.H."/>
        </authorList>
    </citation>
    <scope>NUCLEOTIDE SEQUENCE</scope>
    <source>
        <strain evidence="2">20211129_DDA</strain>
        <tissue evidence="2">Liver</tissue>
    </source>
</reference>
<proteinExistence type="predicted"/>
<sequence>MVKGSRAGIPAMLRGALGSSRVQSGVSQTPCPRGVGLCSGLSVSSPQSVQLFHFWSPRFPYALQEQPPCRAGLPQGPKIAGADACRLEHTWQALHSSGQTTVASGKTAPRCSVLESRSGCRRGGATRAWMQHSKTRPTVEPQEMPGRWGRSCGAARAGPQAP</sequence>
<gene>
    <name evidence="2" type="ORF">NDU88_002207</name>
</gene>
<keyword evidence="3" id="KW-1185">Reference proteome</keyword>
<organism evidence="2 3">
    <name type="scientific">Pleurodeles waltl</name>
    <name type="common">Iberian ribbed newt</name>
    <dbReference type="NCBI Taxonomy" id="8319"/>
    <lineage>
        <taxon>Eukaryota</taxon>
        <taxon>Metazoa</taxon>
        <taxon>Chordata</taxon>
        <taxon>Craniata</taxon>
        <taxon>Vertebrata</taxon>
        <taxon>Euteleostomi</taxon>
        <taxon>Amphibia</taxon>
        <taxon>Batrachia</taxon>
        <taxon>Caudata</taxon>
        <taxon>Salamandroidea</taxon>
        <taxon>Salamandridae</taxon>
        <taxon>Pleurodelinae</taxon>
        <taxon>Pleurodeles</taxon>
    </lineage>
</organism>
<feature type="region of interest" description="Disordered" evidence="1">
    <location>
        <begin position="122"/>
        <end position="162"/>
    </location>
</feature>
<dbReference type="AlphaFoldDB" id="A0AAV7LEY5"/>
<evidence type="ECO:0000313" key="3">
    <source>
        <dbReference type="Proteomes" id="UP001066276"/>
    </source>
</evidence>